<comment type="similarity">
    <text evidence="5">Belongs to the glycosyl hydrolase.</text>
</comment>
<evidence type="ECO:0000259" key="8">
    <source>
        <dbReference type="Pfam" id="PF16874"/>
    </source>
</evidence>
<feature type="binding site" evidence="7">
    <location>
        <position position="541"/>
    </location>
    <ligand>
        <name>substrate</name>
    </ligand>
</feature>
<feature type="binding site" evidence="7">
    <location>
        <begin position="469"/>
        <end position="473"/>
    </location>
    <ligand>
        <name>substrate</name>
    </ligand>
</feature>
<dbReference type="InterPro" id="IPR050985">
    <property type="entry name" value="Alpha-glycosidase_related"/>
</dbReference>
<comment type="catalytic activity">
    <reaction evidence="1 5">
        <text>Hydrolysis of terminal, non-reducing alpha-D-galactose residues in alpha-D-galactosides, including galactose oligosaccharides, galactomannans and galactolipids.</text>
        <dbReference type="EC" id="3.2.1.22"/>
    </reaction>
</comment>
<feature type="binding site" evidence="7">
    <location>
        <position position="192"/>
    </location>
    <ligand>
        <name>substrate</name>
    </ligand>
</feature>
<dbReference type="FunFam" id="3.20.20.70:FF:000118">
    <property type="entry name" value="Alpha-galactosidase"/>
    <property type="match status" value="1"/>
</dbReference>
<evidence type="ECO:0000256" key="2">
    <source>
        <dbReference type="ARBA" id="ARBA00012755"/>
    </source>
</evidence>
<gene>
    <name evidence="10" type="ORF">IAC59_04215</name>
</gene>
<evidence type="ECO:0000256" key="5">
    <source>
        <dbReference type="PIRNR" id="PIRNR005536"/>
    </source>
</evidence>
<keyword evidence="3 5" id="KW-0378">Hydrolase</keyword>
<organism evidence="10 11">
    <name type="scientific">Candidatus Fimadaptatus faecigallinarum</name>
    <dbReference type="NCBI Taxonomy" id="2840814"/>
    <lineage>
        <taxon>Bacteria</taxon>
        <taxon>Bacillati</taxon>
        <taxon>Bacillota</taxon>
        <taxon>Clostridia</taxon>
        <taxon>Eubacteriales</taxon>
        <taxon>Candidatus Fimadaptatus</taxon>
    </lineage>
</organism>
<dbReference type="Gene3D" id="2.70.98.60">
    <property type="entry name" value="alpha-galactosidase from lactobacil brevis"/>
    <property type="match status" value="1"/>
</dbReference>
<evidence type="ECO:0000256" key="6">
    <source>
        <dbReference type="PIRSR" id="PIRSR005536-1"/>
    </source>
</evidence>
<proteinExistence type="inferred from homology"/>
<dbReference type="PANTHER" id="PTHR43053:SF3">
    <property type="entry name" value="ALPHA-GALACTOSIDASE C-RELATED"/>
    <property type="match status" value="1"/>
</dbReference>
<feature type="domain" description="Glycosyl hydrolase family 36 C-terminal" evidence="8">
    <location>
        <begin position="642"/>
        <end position="715"/>
    </location>
</feature>
<evidence type="ECO:0000256" key="3">
    <source>
        <dbReference type="ARBA" id="ARBA00022801"/>
    </source>
</evidence>
<dbReference type="InterPro" id="IPR031704">
    <property type="entry name" value="Glyco_hydro_36_N"/>
</dbReference>
<evidence type="ECO:0000259" key="9">
    <source>
        <dbReference type="Pfam" id="PF16875"/>
    </source>
</evidence>
<protein>
    <recommendedName>
        <fullName evidence="2 5">Alpha-galactosidase</fullName>
        <ecNumber evidence="2 5">3.2.1.22</ecNumber>
    </recommendedName>
</protein>
<dbReference type="SUPFAM" id="SSF51445">
    <property type="entry name" value="(Trans)glycosidases"/>
    <property type="match status" value="1"/>
</dbReference>
<dbReference type="Pfam" id="PF16874">
    <property type="entry name" value="Glyco_hydro_36C"/>
    <property type="match status" value="1"/>
</dbReference>
<feature type="binding site" evidence="7">
    <location>
        <position position="519"/>
    </location>
    <ligand>
        <name>substrate</name>
    </ligand>
</feature>
<dbReference type="PROSITE" id="PS00512">
    <property type="entry name" value="ALPHA_GALACTOSIDASE"/>
    <property type="match status" value="1"/>
</dbReference>
<dbReference type="InterPro" id="IPR038417">
    <property type="entry name" value="Alpga-gal_N_sf"/>
</dbReference>
<feature type="active site" description="Proton donor" evidence="6">
    <location>
        <position position="541"/>
    </location>
</feature>
<name>A0A9D1LR45_9FIRM</name>
<dbReference type="GO" id="GO:0004557">
    <property type="term" value="F:alpha-galactosidase activity"/>
    <property type="evidence" value="ECO:0007669"/>
    <property type="project" value="UniProtKB-UniRule"/>
</dbReference>
<dbReference type="PRINTS" id="PR00743">
    <property type="entry name" value="GLHYDRLASE36"/>
</dbReference>
<evidence type="ECO:0000256" key="1">
    <source>
        <dbReference type="ARBA" id="ARBA00001255"/>
    </source>
</evidence>
<dbReference type="AlphaFoldDB" id="A0A9D1LR45"/>
<dbReference type="Gene3D" id="2.60.40.1180">
    <property type="entry name" value="Golgi alpha-mannosidase II"/>
    <property type="match status" value="1"/>
</dbReference>
<dbReference type="InterPro" id="IPR002252">
    <property type="entry name" value="Glyco_hydro_36"/>
</dbReference>
<feature type="binding site" evidence="7">
    <location>
        <position position="436"/>
    </location>
    <ligand>
        <name>substrate</name>
    </ligand>
</feature>
<dbReference type="InterPro" id="IPR000111">
    <property type="entry name" value="Glyco_hydro_27/36_CS"/>
</dbReference>
<dbReference type="Proteomes" id="UP000824123">
    <property type="component" value="Unassembled WGS sequence"/>
</dbReference>
<keyword evidence="4 5" id="KW-0326">Glycosidase</keyword>
<dbReference type="InterPro" id="IPR013785">
    <property type="entry name" value="Aldolase_TIM"/>
</dbReference>
<feature type="domain" description="Glycosyl hydrolase family 36 N-terminal" evidence="9">
    <location>
        <begin position="29"/>
        <end position="278"/>
    </location>
</feature>
<dbReference type="PANTHER" id="PTHR43053">
    <property type="entry name" value="GLYCOSIDASE FAMILY 31"/>
    <property type="match status" value="1"/>
</dbReference>
<dbReference type="InterPro" id="IPR031705">
    <property type="entry name" value="Glyco_hydro_36_C"/>
</dbReference>
<dbReference type="EC" id="3.2.1.22" evidence="2 5"/>
<dbReference type="PIRSF" id="PIRSF005536">
    <property type="entry name" value="Agal"/>
    <property type="match status" value="1"/>
</dbReference>
<evidence type="ECO:0000313" key="10">
    <source>
        <dbReference type="EMBL" id="HIU46442.1"/>
    </source>
</evidence>
<dbReference type="InterPro" id="IPR017853">
    <property type="entry name" value="GH"/>
</dbReference>
<feature type="binding site" evidence="7">
    <location>
        <begin position="359"/>
        <end position="360"/>
    </location>
    <ligand>
        <name>substrate</name>
    </ligand>
</feature>
<evidence type="ECO:0000256" key="4">
    <source>
        <dbReference type="ARBA" id="ARBA00023295"/>
    </source>
</evidence>
<sequence>MSITYDAQTRIFHLATAHTSYIIGLDEGGAPLHLYWGARLADPDVWAIQCMERPHVSFEVDTYFRPYEYPCHGTGDYRTPAARVLNADGNSVTSLKYVGHEIYAGKKPLDGLPAVYCAQQADAQTLELRLRDELTGLEVVLSYSAFDALDAICRSARYENRGVQQLTLLTAVAASVDFFGNDYDILHLQGAWARERAPQRVPVSHGVYTIDSRRGASSHQHNPFVALLSRDADEFHGDVWGFNFIYSGSFAATVESTAYECTRVTMGLNPYSFNWQLAPGESFQTPEAALVYSDAGLNLMSQRYHTLYRTRLCRGKYALAERPMLINNWEATYFKFNEDKIVEIAKAGKELGLELFVLDDGWFGRRDTDNCSLGDWVVDKNKLPNGLDHLARRINDLGMKFGLWFEPEMVSPDSDLYRAHPDWCLHVPGRERTQARQQLILDLSRGDVCDYIIDAVSAVLRSAPISYVKWDMNRNMTEAGSALLDAAHQGEVEHRYMLGLYRVMDAITQAFPDVLFESCSGGGGRFDAGLLYYMPQTWTSDDTDAIERLKIQYATSIVYPVSAMGSHVSAVPNHQTGRVTPMRTRCDVALSGNFGFELDLSRLSEEDAATARDAIALCRQIRGTVQQGEFTRLSSPFESDITAWQFTSGSKAILCCFKALTMPNAPLRRIRMRGLEPDAHYRTADGRVFSGGALMQLGYPVYELQHDFSSSIVIFEKV</sequence>
<feature type="active site" description="Nucleophile" evidence="6">
    <location>
        <position position="471"/>
    </location>
</feature>
<dbReference type="Gene3D" id="3.20.20.70">
    <property type="entry name" value="Aldolase class I"/>
    <property type="match status" value="1"/>
</dbReference>
<evidence type="ECO:0000313" key="11">
    <source>
        <dbReference type="Proteomes" id="UP000824123"/>
    </source>
</evidence>
<reference evidence="10" key="2">
    <citation type="journal article" date="2021" name="PeerJ">
        <title>Extensive microbial diversity within the chicken gut microbiome revealed by metagenomics and culture.</title>
        <authorList>
            <person name="Gilroy R."/>
            <person name="Ravi A."/>
            <person name="Getino M."/>
            <person name="Pursley I."/>
            <person name="Horton D.L."/>
            <person name="Alikhan N.F."/>
            <person name="Baker D."/>
            <person name="Gharbi K."/>
            <person name="Hall N."/>
            <person name="Watson M."/>
            <person name="Adriaenssens E.M."/>
            <person name="Foster-Nyarko E."/>
            <person name="Jarju S."/>
            <person name="Secka A."/>
            <person name="Antonio M."/>
            <person name="Oren A."/>
            <person name="Chaudhuri R.R."/>
            <person name="La Ragione R."/>
            <person name="Hildebrand F."/>
            <person name="Pallen M.J."/>
        </authorList>
    </citation>
    <scope>NUCLEOTIDE SEQUENCE</scope>
    <source>
        <strain evidence="10">ChiSxjej2B14-8506</strain>
    </source>
</reference>
<dbReference type="GO" id="GO:0016052">
    <property type="term" value="P:carbohydrate catabolic process"/>
    <property type="evidence" value="ECO:0007669"/>
    <property type="project" value="InterPro"/>
</dbReference>
<comment type="caution">
    <text evidence="10">The sequence shown here is derived from an EMBL/GenBank/DDBJ whole genome shotgun (WGS) entry which is preliminary data.</text>
</comment>
<dbReference type="Pfam" id="PF02065">
    <property type="entry name" value="Melibiase"/>
    <property type="match status" value="1"/>
</dbReference>
<dbReference type="EMBL" id="DVNK01000029">
    <property type="protein sequence ID" value="HIU46442.1"/>
    <property type="molecule type" value="Genomic_DNA"/>
</dbReference>
<dbReference type="Pfam" id="PF16875">
    <property type="entry name" value="Glyco_hydro_36N"/>
    <property type="match status" value="1"/>
</dbReference>
<accession>A0A9D1LR45</accession>
<dbReference type="CDD" id="cd14791">
    <property type="entry name" value="GH36"/>
    <property type="match status" value="1"/>
</dbReference>
<dbReference type="InterPro" id="IPR013780">
    <property type="entry name" value="Glyco_hydro_b"/>
</dbReference>
<reference evidence="10" key="1">
    <citation type="submission" date="2020-10" db="EMBL/GenBank/DDBJ databases">
        <authorList>
            <person name="Gilroy R."/>
        </authorList>
    </citation>
    <scope>NUCLEOTIDE SEQUENCE</scope>
    <source>
        <strain evidence="10">ChiSxjej2B14-8506</strain>
    </source>
</reference>
<evidence type="ECO:0000256" key="7">
    <source>
        <dbReference type="PIRSR" id="PIRSR005536-2"/>
    </source>
</evidence>